<comment type="caution">
    <text evidence="1">The sequence shown here is derived from an EMBL/GenBank/DDBJ whole genome shotgun (WGS) entry which is preliminary data.</text>
</comment>
<keyword evidence="2" id="KW-1185">Reference proteome</keyword>
<accession>A0ABR2BMD1</accession>
<reference evidence="1 2" key="1">
    <citation type="journal article" date="2024" name="G3 (Bethesda)">
        <title>Genome assembly of Hibiscus sabdariffa L. provides insights into metabolisms of medicinal natural products.</title>
        <authorList>
            <person name="Kim T."/>
        </authorList>
    </citation>
    <scope>NUCLEOTIDE SEQUENCE [LARGE SCALE GENOMIC DNA]</scope>
    <source>
        <strain evidence="1">TK-2024</strain>
        <tissue evidence="1">Old leaves</tissue>
    </source>
</reference>
<sequence length="122" mass="13409">MVDVVKVGEAMLPPSDPKVGIPCLNQTVADLSSMGLQGPKAVEREELSGRISSILEHREMDHVTLDLPKFQLTTKQVRVKRILALGNGLSESFAHRSVILVKRIVGIRKGTHEARSKDFGKL</sequence>
<gene>
    <name evidence="1" type="ORF">V6N12_019490</name>
</gene>
<organism evidence="1 2">
    <name type="scientific">Hibiscus sabdariffa</name>
    <name type="common">roselle</name>
    <dbReference type="NCBI Taxonomy" id="183260"/>
    <lineage>
        <taxon>Eukaryota</taxon>
        <taxon>Viridiplantae</taxon>
        <taxon>Streptophyta</taxon>
        <taxon>Embryophyta</taxon>
        <taxon>Tracheophyta</taxon>
        <taxon>Spermatophyta</taxon>
        <taxon>Magnoliopsida</taxon>
        <taxon>eudicotyledons</taxon>
        <taxon>Gunneridae</taxon>
        <taxon>Pentapetalae</taxon>
        <taxon>rosids</taxon>
        <taxon>malvids</taxon>
        <taxon>Malvales</taxon>
        <taxon>Malvaceae</taxon>
        <taxon>Malvoideae</taxon>
        <taxon>Hibiscus</taxon>
    </lineage>
</organism>
<evidence type="ECO:0000313" key="1">
    <source>
        <dbReference type="EMBL" id="KAK8508311.1"/>
    </source>
</evidence>
<protein>
    <submittedName>
        <fullName evidence="1">Uncharacterized protein</fullName>
    </submittedName>
</protein>
<evidence type="ECO:0000313" key="2">
    <source>
        <dbReference type="Proteomes" id="UP001472677"/>
    </source>
</evidence>
<proteinExistence type="predicted"/>
<dbReference type="Proteomes" id="UP001472677">
    <property type="component" value="Unassembled WGS sequence"/>
</dbReference>
<dbReference type="EMBL" id="JBBPBM010000103">
    <property type="protein sequence ID" value="KAK8508311.1"/>
    <property type="molecule type" value="Genomic_DNA"/>
</dbReference>
<name>A0ABR2BMD1_9ROSI</name>